<proteinExistence type="predicted"/>
<dbReference type="AlphaFoldDB" id="A0AAV7RUC7"/>
<organism evidence="2 3">
    <name type="scientific">Pleurodeles waltl</name>
    <name type="common">Iberian ribbed newt</name>
    <dbReference type="NCBI Taxonomy" id="8319"/>
    <lineage>
        <taxon>Eukaryota</taxon>
        <taxon>Metazoa</taxon>
        <taxon>Chordata</taxon>
        <taxon>Craniata</taxon>
        <taxon>Vertebrata</taxon>
        <taxon>Euteleostomi</taxon>
        <taxon>Amphibia</taxon>
        <taxon>Batrachia</taxon>
        <taxon>Caudata</taxon>
        <taxon>Salamandroidea</taxon>
        <taxon>Salamandridae</taxon>
        <taxon>Pleurodelinae</taxon>
        <taxon>Pleurodeles</taxon>
    </lineage>
</organism>
<dbReference type="EMBL" id="JANPWB010000009">
    <property type="protein sequence ID" value="KAJ1155095.1"/>
    <property type="molecule type" value="Genomic_DNA"/>
</dbReference>
<evidence type="ECO:0000313" key="2">
    <source>
        <dbReference type="EMBL" id="KAJ1155095.1"/>
    </source>
</evidence>
<keyword evidence="3" id="KW-1185">Reference proteome</keyword>
<protein>
    <submittedName>
        <fullName evidence="2">Uncharacterized protein</fullName>
    </submittedName>
</protein>
<dbReference type="Proteomes" id="UP001066276">
    <property type="component" value="Chromosome 5"/>
</dbReference>
<comment type="caution">
    <text evidence="2">The sequence shown here is derived from an EMBL/GenBank/DDBJ whole genome shotgun (WGS) entry which is preliminary data.</text>
</comment>
<reference evidence="2" key="1">
    <citation type="journal article" date="2022" name="bioRxiv">
        <title>Sequencing and chromosome-scale assembly of the giantPleurodeles waltlgenome.</title>
        <authorList>
            <person name="Brown T."/>
            <person name="Elewa A."/>
            <person name="Iarovenko S."/>
            <person name="Subramanian E."/>
            <person name="Araus A.J."/>
            <person name="Petzold A."/>
            <person name="Susuki M."/>
            <person name="Suzuki K.-i.T."/>
            <person name="Hayashi T."/>
            <person name="Toyoda A."/>
            <person name="Oliveira C."/>
            <person name="Osipova E."/>
            <person name="Leigh N.D."/>
            <person name="Simon A."/>
            <person name="Yun M.H."/>
        </authorList>
    </citation>
    <scope>NUCLEOTIDE SEQUENCE</scope>
    <source>
        <strain evidence="2">20211129_DDA</strain>
        <tissue evidence="2">Liver</tissue>
    </source>
</reference>
<gene>
    <name evidence="2" type="ORF">NDU88_007831</name>
</gene>
<feature type="region of interest" description="Disordered" evidence="1">
    <location>
        <begin position="1"/>
        <end position="34"/>
    </location>
</feature>
<accession>A0AAV7RUC7</accession>
<sequence length="112" mass="12225">MPVRPAPALSAPRDLVSRITPGRRPPPSHVVMGVPPTVREYQDFERAGLELPHEAAAILAGQAPPPQDDVRFEISIGMNDNCSSSDNAKTRNVQQSRNGMLIRSRSVILTVF</sequence>
<feature type="compositionally biased region" description="Polar residues" evidence="1">
    <location>
        <begin position="78"/>
        <end position="97"/>
    </location>
</feature>
<name>A0AAV7RUC7_PLEWA</name>
<feature type="region of interest" description="Disordered" evidence="1">
    <location>
        <begin position="77"/>
        <end position="97"/>
    </location>
</feature>
<evidence type="ECO:0000256" key="1">
    <source>
        <dbReference type="SAM" id="MobiDB-lite"/>
    </source>
</evidence>
<evidence type="ECO:0000313" key="3">
    <source>
        <dbReference type="Proteomes" id="UP001066276"/>
    </source>
</evidence>